<protein>
    <submittedName>
        <fullName evidence="4">Glycosyltransferase family 4 protein</fullName>
    </submittedName>
</protein>
<dbReference type="PANTHER" id="PTHR46401:SF2">
    <property type="entry name" value="GLYCOSYLTRANSFERASE WBBK-RELATED"/>
    <property type="match status" value="1"/>
</dbReference>
<dbReference type="PANTHER" id="PTHR46401">
    <property type="entry name" value="GLYCOSYLTRANSFERASE WBBK-RELATED"/>
    <property type="match status" value="1"/>
</dbReference>
<dbReference type="KEGG" id="mrob:HH214_03040"/>
<keyword evidence="5" id="KW-1185">Reference proteome</keyword>
<evidence type="ECO:0000259" key="2">
    <source>
        <dbReference type="Pfam" id="PF00534"/>
    </source>
</evidence>
<dbReference type="GO" id="GO:0009103">
    <property type="term" value="P:lipopolysaccharide biosynthetic process"/>
    <property type="evidence" value="ECO:0007669"/>
    <property type="project" value="TreeGrafter"/>
</dbReference>
<reference evidence="4 5" key="1">
    <citation type="submission" date="2020-04" db="EMBL/GenBank/DDBJ databases">
        <title>Genome sequencing of novel species.</title>
        <authorList>
            <person name="Heo J."/>
            <person name="Kim S.-J."/>
            <person name="Kim J.-S."/>
            <person name="Hong S.-B."/>
            <person name="Kwon S.-W."/>
        </authorList>
    </citation>
    <scope>NUCLEOTIDE SEQUENCE [LARGE SCALE GENOMIC DNA]</scope>
    <source>
        <strain evidence="4 5">F39-2</strain>
    </source>
</reference>
<evidence type="ECO:0000256" key="1">
    <source>
        <dbReference type="ARBA" id="ARBA00022679"/>
    </source>
</evidence>
<dbReference type="Proteomes" id="UP000503278">
    <property type="component" value="Chromosome"/>
</dbReference>
<name>A0A7L5E3M0_9SPHI</name>
<dbReference type="Pfam" id="PF00534">
    <property type="entry name" value="Glycos_transf_1"/>
    <property type="match status" value="1"/>
</dbReference>
<proteinExistence type="predicted"/>
<dbReference type="EMBL" id="CP051682">
    <property type="protein sequence ID" value="QJD94926.1"/>
    <property type="molecule type" value="Genomic_DNA"/>
</dbReference>
<dbReference type="RefSeq" id="WP_169605943.1">
    <property type="nucleotide sequence ID" value="NZ_CP051682.1"/>
</dbReference>
<organism evidence="4 5">
    <name type="scientific">Mucilaginibacter robiniae</name>
    <dbReference type="NCBI Taxonomy" id="2728022"/>
    <lineage>
        <taxon>Bacteria</taxon>
        <taxon>Pseudomonadati</taxon>
        <taxon>Bacteroidota</taxon>
        <taxon>Sphingobacteriia</taxon>
        <taxon>Sphingobacteriales</taxon>
        <taxon>Sphingobacteriaceae</taxon>
        <taxon>Mucilaginibacter</taxon>
    </lineage>
</organism>
<sequence length="375" mass="42496">MRIGYDAKRAFLNNTGLGNYSRWLIGVMTRYYPENQYSLYTPEVKDNRHAYLLNHLPHTNTVAPGSKLLSSWWRTKGIVNNMKQDGVKLYHGLSHELPLGIAQSGIKSVLTVHDLIFMRFPQYFGWVNRMIYRAKLQYACKTADSIIAISQKTKDDLIELLQVPASKISVIYQSCDPVFAQAHPPAQKASIQQKYQLPEQFILTVGTIEERKNLMLLVKALSCLKAKATLVVVGKPTDYLNEVKAFIQQHQLTSQVIFLHQVSFDELPALYQLAQAFIYPSRYEGFGIPILEALNSGTPVIAAKGSCLEEAGGPHSLYVDPDDEQELATTISQVLHNEELRNRMITQGLTYARQFNDEALAEQYMQLYKNTLTYA</sequence>
<feature type="domain" description="Glycosyltransferase subfamily 4-like N-terminal" evidence="3">
    <location>
        <begin position="37"/>
        <end position="176"/>
    </location>
</feature>
<dbReference type="AlphaFoldDB" id="A0A7L5E3M0"/>
<evidence type="ECO:0000259" key="3">
    <source>
        <dbReference type="Pfam" id="PF13439"/>
    </source>
</evidence>
<dbReference type="InterPro" id="IPR001296">
    <property type="entry name" value="Glyco_trans_1"/>
</dbReference>
<dbReference type="GO" id="GO:0016757">
    <property type="term" value="F:glycosyltransferase activity"/>
    <property type="evidence" value="ECO:0007669"/>
    <property type="project" value="InterPro"/>
</dbReference>
<evidence type="ECO:0000313" key="5">
    <source>
        <dbReference type="Proteomes" id="UP000503278"/>
    </source>
</evidence>
<accession>A0A7L5E3M0</accession>
<keyword evidence="1 4" id="KW-0808">Transferase</keyword>
<dbReference type="Gene3D" id="3.40.50.2000">
    <property type="entry name" value="Glycogen Phosphorylase B"/>
    <property type="match status" value="2"/>
</dbReference>
<dbReference type="SUPFAM" id="SSF53756">
    <property type="entry name" value="UDP-Glycosyltransferase/glycogen phosphorylase"/>
    <property type="match status" value="1"/>
</dbReference>
<feature type="domain" description="Glycosyl transferase family 1" evidence="2">
    <location>
        <begin position="196"/>
        <end position="348"/>
    </location>
</feature>
<evidence type="ECO:0000313" key="4">
    <source>
        <dbReference type="EMBL" id="QJD94926.1"/>
    </source>
</evidence>
<dbReference type="CDD" id="cd03809">
    <property type="entry name" value="GT4_MtfB-like"/>
    <property type="match status" value="1"/>
</dbReference>
<gene>
    <name evidence="4" type="ORF">HH214_03040</name>
</gene>
<dbReference type="InterPro" id="IPR028098">
    <property type="entry name" value="Glyco_trans_4-like_N"/>
</dbReference>
<dbReference type="Pfam" id="PF13439">
    <property type="entry name" value="Glyco_transf_4"/>
    <property type="match status" value="1"/>
</dbReference>